<dbReference type="EMBL" id="BAABGZ010000050">
    <property type="protein sequence ID" value="GAA4360595.1"/>
    <property type="molecule type" value="Genomic_DNA"/>
</dbReference>
<dbReference type="InterPro" id="IPR013784">
    <property type="entry name" value="Carb-bd-like_fold"/>
</dbReference>
<dbReference type="RefSeq" id="WP_345236631.1">
    <property type="nucleotide sequence ID" value="NZ_BAABGZ010000050.1"/>
</dbReference>
<keyword evidence="3" id="KW-1185">Reference proteome</keyword>
<gene>
    <name evidence="2" type="ORF">GCM10023185_27310</name>
</gene>
<dbReference type="Gene3D" id="2.60.40.1120">
    <property type="entry name" value="Carboxypeptidase-like, regulatory domain"/>
    <property type="match status" value="1"/>
</dbReference>
<name>A0ABP8IJN4_9BACT</name>
<protein>
    <recommendedName>
        <fullName evidence="4">Carboxypeptidase-like regulatory domain-containing protein</fullName>
    </recommendedName>
</protein>
<comment type="caution">
    <text evidence="2">The sequence shown here is derived from an EMBL/GenBank/DDBJ whole genome shotgun (WGS) entry which is preliminary data.</text>
</comment>
<evidence type="ECO:0008006" key="4">
    <source>
        <dbReference type="Google" id="ProtNLM"/>
    </source>
</evidence>
<keyword evidence="1" id="KW-0732">Signal</keyword>
<dbReference type="SUPFAM" id="SSF49452">
    <property type="entry name" value="Starch-binding domain-like"/>
    <property type="match status" value="1"/>
</dbReference>
<reference evidence="3" key="1">
    <citation type="journal article" date="2019" name="Int. J. Syst. Evol. Microbiol.">
        <title>The Global Catalogue of Microorganisms (GCM) 10K type strain sequencing project: providing services to taxonomists for standard genome sequencing and annotation.</title>
        <authorList>
            <consortium name="The Broad Institute Genomics Platform"/>
            <consortium name="The Broad Institute Genome Sequencing Center for Infectious Disease"/>
            <person name="Wu L."/>
            <person name="Ma J."/>
        </authorList>
    </citation>
    <scope>NUCLEOTIDE SEQUENCE [LARGE SCALE GENOMIC DNA]</scope>
    <source>
        <strain evidence="3">JCM 17923</strain>
    </source>
</reference>
<evidence type="ECO:0000313" key="3">
    <source>
        <dbReference type="Proteomes" id="UP001501153"/>
    </source>
</evidence>
<feature type="signal peptide" evidence="1">
    <location>
        <begin position="1"/>
        <end position="22"/>
    </location>
</feature>
<evidence type="ECO:0000256" key="1">
    <source>
        <dbReference type="SAM" id="SignalP"/>
    </source>
</evidence>
<feature type="chain" id="PRO_5046611523" description="Carboxypeptidase-like regulatory domain-containing protein" evidence="1">
    <location>
        <begin position="23"/>
        <end position="88"/>
    </location>
</feature>
<dbReference type="Pfam" id="PF13620">
    <property type="entry name" value="CarboxypepD_reg"/>
    <property type="match status" value="1"/>
</dbReference>
<evidence type="ECO:0000313" key="2">
    <source>
        <dbReference type="EMBL" id="GAA4360595.1"/>
    </source>
</evidence>
<organism evidence="2 3">
    <name type="scientific">Hymenobacter saemangeumensis</name>
    <dbReference type="NCBI Taxonomy" id="1084522"/>
    <lineage>
        <taxon>Bacteria</taxon>
        <taxon>Pseudomonadati</taxon>
        <taxon>Bacteroidota</taxon>
        <taxon>Cytophagia</taxon>
        <taxon>Cytophagales</taxon>
        <taxon>Hymenobacteraceae</taxon>
        <taxon>Hymenobacter</taxon>
    </lineage>
</organism>
<accession>A0ABP8IJN4</accession>
<sequence length="88" mass="9320">MKILFTLLSLCFLLWCPQTGRCQDAGFLTGAVQDEKGVPVPFATVAVVQEAPATISTGTVAEESGRFRVKAPAAGAYRLRVSALGYVT</sequence>
<dbReference type="Proteomes" id="UP001501153">
    <property type="component" value="Unassembled WGS sequence"/>
</dbReference>
<proteinExistence type="predicted"/>